<evidence type="ECO:0000313" key="4">
    <source>
        <dbReference type="Proteomes" id="UP001221208"/>
    </source>
</evidence>
<dbReference type="Pfam" id="PF02350">
    <property type="entry name" value="Epimerase_2"/>
    <property type="match status" value="1"/>
</dbReference>
<dbReference type="InterPro" id="IPR003331">
    <property type="entry name" value="UDP_GlcNAc_Epimerase_2_dom"/>
</dbReference>
<gene>
    <name evidence="3" type="ORF">OIK44_04605</name>
</gene>
<keyword evidence="1" id="KW-0413">Isomerase</keyword>
<protein>
    <submittedName>
        <fullName evidence="3">UDP-N-acetylglucosamine 2-epimerase</fullName>
    </submittedName>
</protein>
<feature type="domain" description="UDP-N-acetylglucosamine 2-epimerase" evidence="2">
    <location>
        <begin position="62"/>
        <end position="371"/>
    </location>
</feature>
<name>A0ABT5JZF3_9BURK</name>
<dbReference type="Gene3D" id="3.40.50.2000">
    <property type="entry name" value="Glycogen Phosphorylase B"/>
    <property type="match status" value="2"/>
</dbReference>
<proteinExistence type="inferred from homology"/>
<sequence>MSAHAHTRPPPHLVCFIADRGALLQLAPLVAALRRLASPPRLTLLDAGLRGGAADHGALYAALGVAPDLHLDVGGGSPAAQAAQVQRHAAPLFQHECPGAVLVAGGAAASLGCALVAAQQGLPVIVVDAGLRSAGRGQPEAINRALTDQLGQLLFTSDADGAANLLREGVAAARIHCAGNVRCDALRALLPQAAAPAQTLRRHRCQPPLGGHALLALQRPANIDSRSRLSGLLHTAALLGSRVPVLLPLSPRLRARLDQFGLKQMLEPSRVMLLPPLDYLETLGLLRDARLVLSDCAELEEDGTALGLPCLTLRGAATRAVSVAEGSNSVASHEPAVVLALCDDILNGGGKAGRLPPRWDGHAAARIAAVVGAWLDAPAGGAARGEAAAVAAQE</sequence>
<dbReference type="PANTHER" id="PTHR43174:SF1">
    <property type="entry name" value="UDP-N-ACETYLGLUCOSAMINE 2-EPIMERASE"/>
    <property type="match status" value="1"/>
</dbReference>
<reference evidence="3 4" key="1">
    <citation type="submission" date="2022-10" db="EMBL/GenBank/DDBJ databases">
        <title>Janthinobacterium sp. hw3 Genome sequencing.</title>
        <authorList>
            <person name="Park S."/>
        </authorList>
    </citation>
    <scope>NUCLEOTIDE SEQUENCE [LARGE SCALE GENOMIC DNA]</scope>
    <source>
        <strain evidence="4">hw3</strain>
    </source>
</reference>
<comment type="similarity">
    <text evidence="1">Belongs to the UDP-N-acetylglucosamine 2-epimerase family.</text>
</comment>
<evidence type="ECO:0000313" key="3">
    <source>
        <dbReference type="EMBL" id="MDC8756867.1"/>
    </source>
</evidence>
<dbReference type="InterPro" id="IPR029767">
    <property type="entry name" value="WecB-like"/>
</dbReference>
<dbReference type="Proteomes" id="UP001221208">
    <property type="component" value="Unassembled WGS sequence"/>
</dbReference>
<comment type="caution">
    <text evidence="3">The sequence shown here is derived from an EMBL/GenBank/DDBJ whole genome shotgun (WGS) entry which is preliminary data.</text>
</comment>
<keyword evidence="4" id="KW-1185">Reference proteome</keyword>
<dbReference type="RefSeq" id="WP_273669527.1">
    <property type="nucleotide sequence ID" value="NZ_JAQQXR010000001.1"/>
</dbReference>
<accession>A0ABT5JZF3</accession>
<dbReference type="SUPFAM" id="SSF53756">
    <property type="entry name" value="UDP-Glycosyltransferase/glycogen phosphorylase"/>
    <property type="match status" value="1"/>
</dbReference>
<dbReference type="EMBL" id="JAQQXR010000001">
    <property type="protein sequence ID" value="MDC8756867.1"/>
    <property type="molecule type" value="Genomic_DNA"/>
</dbReference>
<evidence type="ECO:0000256" key="1">
    <source>
        <dbReference type="RuleBase" id="RU003513"/>
    </source>
</evidence>
<dbReference type="PANTHER" id="PTHR43174">
    <property type="entry name" value="UDP-N-ACETYLGLUCOSAMINE 2-EPIMERASE"/>
    <property type="match status" value="1"/>
</dbReference>
<organism evidence="3 4">
    <name type="scientific">Janthinobacterium fluminis</name>
    <dbReference type="NCBI Taxonomy" id="2987524"/>
    <lineage>
        <taxon>Bacteria</taxon>
        <taxon>Pseudomonadati</taxon>
        <taxon>Pseudomonadota</taxon>
        <taxon>Betaproteobacteria</taxon>
        <taxon>Burkholderiales</taxon>
        <taxon>Oxalobacteraceae</taxon>
        <taxon>Janthinobacterium</taxon>
    </lineage>
</organism>
<evidence type="ECO:0000259" key="2">
    <source>
        <dbReference type="Pfam" id="PF02350"/>
    </source>
</evidence>